<dbReference type="GeneID" id="25905722"/>
<dbReference type="EMBL" id="KQ241921">
    <property type="protein sequence ID" value="KNC82492.1"/>
    <property type="molecule type" value="Genomic_DNA"/>
</dbReference>
<keyword evidence="10 11" id="KW-0472">Membrane</keyword>
<organism evidence="12 13">
    <name type="scientific">Sphaeroforma arctica JP610</name>
    <dbReference type="NCBI Taxonomy" id="667725"/>
    <lineage>
        <taxon>Eukaryota</taxon>
        <taxon>Ichthyosporea</taxon>
        <taxon>Ichthyophonida</taxon>
        <taxon>Sphaeroforma</taxon>
    </lineage>
</organism>
<dbReference type="STRING" id="667725.A0A0L0G047"/>
<dbReference type="RefSeq" id="XP_014156394.1">
    <property type="nucleotide sequence ID" value="XM_014300919.1"/>
</dbReference>
<dbReference type="GO" id="GO:0005789">
    <property type="term" value="C:endoplasmic reticulum membrane"/>
    <property type="evidence" value="ECO:0007669"/>
    <property type="project" value="UniProtKB-SubCell"/>
</dbReference>
<keyword evidence="7" id="KW-0653">Protein transport</keyword>
<keyword evidence="4" id="KW-0813">Transport</keyword>
<evidence type="ECO:0000256" key="8">
    <source>
        <dbReference type="ARBA" id="ARBA00022989"/>
    </source>
</evidence>
<keyword evidence="9" id="KW-0811">Translocation</keyword>
<comment type="subcellular location">
    <subcellularLocation>
        <location evidence="1">Endoplasmic reticulum membrane</location>
        <topology evidence="1">Multi-pass membrane protein</topology>
    </subcellularLocation>
</comment>
<evidence type="ECO:0000256" key="11">
    <source>
        <dbReference type="SAM" id="Phobius"/>
    </source>
</evidence>
<evidence type="ECO:0000256" key="6">
    <source>
        <dbReference type="ARBA" id="ARBA00022824"/>
    </source>
</evidence>
<evidence type="ECO:0000256" key="1">
    <source>
        <dbReference type="ARBA" id="ARBA00004477"/>
    </source>
</evidence>
<dbReference type="eggNOG" id="KOG2927">
    <property type="taxonomic scope" value="Eukaryota"/>
</dbReference>
<keyword evidence="6" id="KW-0256">Endoplasmic reticulum</keyword>
<evidence type="ECO:0000313" key="12">
    <source>
        <dbReference type="EMBL" id="KNC82492.1"/>
    </source>
</evidence>
<dbReference type="InterPro" id="IPR004728">
    <property type="entry name" value="Sec62"/>
</dbReference>
<dbReference type="PANTHER" id="PTHR12443">
    <property type="entry name" value="TRANSLOCATION PROTEIN SEC62"/>
    <property type="match status" value="1"/>
</dbReference>
<name>A0A0L0G047_9EUKA</name>
<evidence type="ECO:0000256" key="5">
    <source>
        <dbReference type="ARBA" id="ARBA00022692"/>
    </source>
</evidence>
<evidence type="ECO:0000256" key="2">
    <source>
        <dbReference type="ARBA" id="ARBA00010604"/>
    </source>
</evidence>
<keyword evidence="5 11" id="KW-0812">Transmembrane</keyword>
<evidence type="ECO:0000256" key="10">
    <source>
        <dbReference type="ARBA" id="ARBA00023136"/>
    </source>
</evidence>
<gene>
    <name evidence="12" type="ORF">SARC_05218</name>
</gene>
<evidence type="ECO:0000256" key="3">
    <source>
        <dbReference type="ARBA" id="ARBA00021257"/>
    </source>
</evidence>
<comment type="similarity">
    <text evidence="2">Belongs to the SEC62 family.</text>
</comment>
<evidence type="ECO:0000256" key="4">
    <source>
        <dbReference type="ARBA" id="ARBA00022448"/>
    </source>
</evidence>
<dbReference type="Proteomes" id="UP000054560">
    <property type="component" value="Unassembled WGS sequence"/>
</dbReference>
<dbReference type="OrthoDB" id="200187at2759"/>
<keyword evidence="8 11" id="KW-1133">Transmembrane helix</keyword>
<accession>A0A0L0G047</accession>
<proteinExistence type="inferred from homology"/>
<dbReference type="Pfam" id="PF03839">
    <property type="entry name" value="Sec62"/>
    <property type="match status" value="1"/>
</dbReference>
<feature type="non-terminal residue" evidence="12">
    <location>
        <position position="1"/>
    </location>
</feature>
<sequence length="99" mass="11335">VCVLTAVFAGTLFPLWPQFMRDGVYYLSMAAIGLILIFFATCILRLITFGIVWTCTGGNTYFWLYPNLLREDDDFWGSFVPVTSWEYKQEGVTAQKKSN</sequence>
<reference evidence="12 13" key="1">
    <citation type="submission" date="2011-02" db="EMBL/GenBank/DDBJ databases">
        <title>The Genome Sequence of Sphaeroforma arctica JP610.</title>
        <authorList>
            <consortium name="The Broad Institute Genome Sequencing Platform"/>
            <person name="Russ C."/>
            <person name="Cuomo C."/>
            <person name="Young S.K."/>
            <person name="Zeng Q."/>
            <person name="Gargeya S."/>
            <person name="Alvarado L."/>
            <person name="Berlin A."/>
            <person name="Chapman S.B."/>
            <person name="Chen Z."/>
            <person name="Freedman E."/>
            <person name="Gellesch M."/>
            <person name="Goldberg J."/>
            <person name="Griggs A."/>
            <person name="Gujja S."/>
            <person name="Heilman E."/>
            <person name="Heiman D."/>
            <person name="Howarth C."/>
            <person name="Mehta T."/>
            <person name="Neiman D."/>
            <person name="Pearson M."/>
            <person name="Roberts A."/>
            <person name="Saif S."/>
            <person name="Shea T."/>
            <person name="Shenoy N."/>
            <person name="Sisk P."/>
            <person name="Stolte C."/>
            <person name="Sykes S."/>
            <person name="White J."/>
            <person name="Yandava C."/>
            <person name="Burger G."/>
            <person name="Gray M.W."/>
            <person name="Holland P.W.H."/>
            <person name="King N."/>
            <person name="Lang F.B.F."/>
            <person name="Roger A.J."/>
            <person name="Ruiz-Trillo I."/>
            <person name="Haas B."/>
            <person name="Nusbaum C."/>
            <person name="Birren B."/>
        </authorList>
    </citation>
    <scope>NUCLEOTIDE SEQUENCE [LARGE SCALE GENOMIC DNA]</scope>
    <source>
        <strain evidence="12 13">JP610</strain>
    </source>
</reference>
<evidence type="ECO:0000256" key="7">
    <source>
        <dbReference type="ARBA" id="ARBA00022927"/>
    </source>
</evidence>
<evidence type="ECO:0000256" key="9">
    <source>
        <dbReference type="ARBA" id="ARBA00023010"/>
    </source>
</evidence>
<evidence type="ECO:0000313" key="13">
    <source>
        <dbReference type="Proteomes" id="UP000054560"/>
    </source>
</evidence>
<dbReference type="PANTHER" id="PTHR12443:SF9">
    <property type="entry name" value="TRANSLOCATION PROTEIN SEC62"/>
    <property type="match status" value="1"/>
</dbReference>
<dbReference type="GO" id="GO:0031204">
    <property type="term" value="P:post-translational protein targeting to membrane, translocation"/>
    <property type="evidence" value="ECO:0007669"/>
    <property type="project" value="TreeGrafter"/>
</dbReference>
<protein>
    <recommendedName>
        <fullName evidence="3">Translocation protein SEC62</fullName>
    </recommendedName>
</protein>
<keyword evidence="13" id="KW-1185">Reference proteome</keyword>
<feature type="transmembrane region" description="Helical" evidence="11">
    <location>
        <begin position="24"/>
        <end position="44"/>
    </location>
</feature>
<dbReference type="AlphaFoldDB" id="A0A0L0G047"/>